<dbReference type="InterPro" id="IPR003779">
    <property type="entry name" value="CMD-like"/>
</dbReference>
<dbReference type="Proteomes" id="UP000501891">
    <property type="component" value="Chromosome"/>
</dbReference>
<dbReference type="KEGG" id="acru:HHL28_12190"/>
<evidence type="ECO:0000259" key="1">
    <source>
        <dbReference type="Pfam" id="PF02627"/>
    </source>
</evidence>
<dbReference type="EMBL" id="CP051775">
    <property type="protein sequence ID" value="QJE73750.1"/>
    <property type="molecule type" value="Genomic_DNA"/>
</dbReference>
<dbReference type="InterPro" id="IPR029032">
    <property type="entry name" value="AhpD-like"/>
</dbReference>
<dbReference type="PANTHER" id="PTHR33930:SF2">
    <property type="entry name" value="BLR3452 PROTEIN"/>
    <property type="match status" value="1"/>
</dbReference>
<sequence>MYDMQNIKKLGTLGKLAPEAMAAFGAFDKAALADGAIPKKYKELMALAVALTTQCPYCLEIHRKAALAAGCTEEEMAETTFLAAALRAGAAVTHGTHLVGHD</sequence>
<keyword evidence="3" id="KW-1185">Reference proteome</keyword>
<evidence type="ECO:0000313" key="2">
    <source>
        <dbReference type="EMBL" id="QJE73750.1"/>
    </source>
</evidence>
<feature type="domain" description="Carboxymuconolactone decarboxylase-like" evidence="1">
    <location>
        <begin position="18"/>
        <end position="96"/>
    </location>
</feature>
<evidence type="ECO:0000313" key="3">
    <source>
        <dbReference type="Proteomes" id="UP000501891"/>
    </source>
</evidence>
<dbReference type="InterPro" id="IPR004675">
    <property type="entry name" value="AhpD_core"/>
</dbReference>
<name>A0A858R8H3_9PROT</name>
<dbReference type="SUPFAM" id="SSF69118">
    <property type="entry name" value="AhpD-like"/>
    <property type="match status" value="1"/>
</dbReference>
<dbReference type="Pfam" id="PF02627">
    <property type="entry name" value="CMD"/>
    <property type="match status" value="1"/>
</dbReference>
<gene>
    <name evidence="2" type="ORF">HHL28_12190</name>
</gene>
<dbReference type="NCBIfam" id="TIGR00778">
    <property type="entry name" value="ahpD_dom"/>
    <property type="match status" value="1"/>
</dbReference>
<dbReference type="AlphaFoldDB" id="A0A858R8H3"/>
<dbReference type="GO" id="GO:0051920">
    <property type="term" value="F:peroxiredoxin activity"/>
    <property type="evidence" value="ECO:0007669"/>
    <property type="project" value="InterPro"/>
</dbReference>
<dbReference type="PANTHER" id="PTHR33930">
    <property type="entry name" value="ALKYL HYDROPEROXIDE REDUCTASE AHPD"/>
    <property type="match status" value="1"/>
</dbReference>
<organism evidence="2 3">
    <name type="scientific">Aerophototrophica crusticola</name>
    <dbReference type="NCBI Taxonomy" id="1709002"/>
    <lineage>
        <taxon>Bacteria</taxon>
        <taxon>Pseudomonadati</taxon>
        <taxon>Pseudomonadota</taxon>
        <taxon>Alphaproteobacteria</taxon>
        <taxon>Rhodospirillales</taxon>
        <taxon>Rhodospirillaceae</taxon>
        <taxon>Aerophototrophica</taxon>
    </lineage>
</organism>
<reference evidence="2" key="1">
    <citation type="submission" date="2020-04" db="EMBL/GenBank/DDBJ databases">
        <title>A desert anoxygenic phototrophic bacterium fixes CO2 using RubisCO under aerobic conditions.</title>
        <authorList>
            <person name="Tang K."/>
        </authorList>
    </citation>
    <scope>NUCLEOTIDE SEQUENCE [LARGE SCALE GENOMIC DNA]</scope>
    <source>
        <strain evidence="2">MIMtkB3</strain>
    </source>
</reference>
<protein>
    <submittedName>
        <fullName evidence="2">Carboxymuconolactone decarboxylase family protein</fullName>
    </submittedName>
</protein>
<accession>A0A858R8H3</accession>
<dbReference type="Gene3D" id="1.20.1290.10">
    <property type="entry name" value="AhpD-like"/>
    <property type="match status" value="1"/>
</dbReference>
<proteinExistence type="predicted"/>